<sequence length="108" mass="12831">MSKIQIIRRISFPNVNILRENKEGTIDYPSRDRNIIIASYPMTGTTWLQYMVIQIIIQGQSFHFCNEVLYKVMPFMEMNGPEAIDNLTGVRMYKHCYRNDMVKKEYKT</sequence>
<dbReference type="AlphaFoldDB" id="A0A4Y2C6Y8"/>
<reference evidence="2 3" key="1">
    <citation type="journal article" date="2019" name="Sci. Rep.">
        <title>Orb-weaving spider Araneus ventricosus genome elucidates the spidroin gene catalogue.</title>
        <authorList>
            <person name="Kono N."/>
            <person name="Nakamura H."/>
            <person name="Ohtoshi R."/>
            <person name="Moran D.A.P."/>
            <person name="Shinohara A."/>
            <person name="Yoshida Y."/>
            <person name="Fujiwara M."/>
            <person name="Mori M."/>
            <person name="Tomita M."/>
            <person name="Arakawa K."/>
        </authorList>
    </citation>
    <scope>NUCLEOTIDE SEQUENCE [LARGE SCALE GENOMIC DNA]</scope>
</reference>
<evidence type="ECO:0000313" key="2">
    <source>
        <dbReference type="EMBL" id="GBL99426.1"/>
    </source>
</evidence>
<dbReference type="SUPFAM" id="SSF52540">
    <property type="entry name" value="P-loop containing nucleoside triphosphate hydrolases"/>
    <property type="match status" value="1"/>
</dbReference>
<organism evidence="2 3">
    <name type="scientific">Araneus ventricosus</name>
    <name type="common">Orbweaver spider</name>
    <name type="synonym">Epeira ventricosa</name>
    <dbReference type="NCBI Taxonomy" id="182803"/>
    <lineage>
        <taxon>Eukaryota</taxon>
        <taxon>Metazoa</taxon>
        <taxon>Ecdysozoa</taxon>
        <taxon>Arthropoda</taxon>
        <taxon>Chelicerata</taxon>
        <taxon>Arachnida</taxon>
        <taxon>Araneae</taxon>
        <taxon>Araneomorphae</taxon>
        <taxon>Entelegynae</taxon>
        <taxon>Araneoidea</taxon>
        <taxon>Araneidae</taxon>
        <taxon>Araneus</taxon>
    </lineage>
</organism>
<dbReference type="Gene3D" id="3.40.50.300">
    <property type="entry name" value="P-loop containing nucleotide triphosphate hydrolases"/>
    <property type="match status" value="1"/>
</dbReference>
<evidence type="ECO:0000313" key="3">
    <source>
        <dbReference type="Proteomes" id="UP000499080"/>
    </source>
</evidence>
<dbReference type="InterPro" id="IPR027417">
    <property type="entry name" value="P-loop_NTPase"/>
</dbReference>
<dbReference type="Proteomes" id="UP000499080">
    <property type="component" value="Unassembled WGS sequence"/>
</dbReference>
<keyword evidence="3" id="KW-1185">Reference proteome</keyword>
<protein>
    <recommendedName>
        <fullName evidence="1">Sulfotransferase domain-containing protein</fullName>
    </recommendedName>
</protein>
<accession>A0A4Y2C6Y8</accession>
<feature type="domain" description="Sulfotransferase" evidence="1">
    <location>
        <begin position="32"/>
        <end position="94"/>
    </location>
</feature>
<dbReference type="OrthoDB" id="205623at2759"/>
<dbReference type="GO" id="GO:0008146">
    <property type="term" value="F:sulfotransferase activity"/>
    <property type="evidence" value="ECO:0007669"/>
    <property type="project" value="InterPro"/>
</dbReference>
<evidence type="ECO:0000259" key="1">
    <source>
        <dbReference type="Pfam" id="PF00685"/>
    </source>
</evidence>
<dbReference type="EMBL" id="BGPR01085447">
    <property type="protein sequence ID" value="GBL99426.1"/>
    <property type="molecule type" value="Genomic_DNA"/>
</dbReference>
<dbReference type="InterPro" id="IPR000863">
    <property type="entry name" value="Sulfotransferase_dom"/>
</dbReference>
<proteinExistence type="predicted"/>
<gene>
    <name evidence="2" type="ORF">AVEN_182751_1</name>
</gene>
<dbReference type="Pfam" id="PF00685">
    <property type="entry name" value="Sulfotransfer_1"/>
    <property type="match status" value="1"/>
</dbReference>
<name>A0A4Y2C6Y8_ARAVE</name>
<comment type="caution">
    <text evidence="2">The sequence shown here is derived from an EMBL/GenBank/DDBJ whole genome shotgun (WGS) entry which is preliminary data.</text>
</comment>